<dbReference type="Proteomes" id="UP001484097">
    <property type="component" value="Unassembled WGS sequence"/>
</dbReference>
<name>A0ABV0IHQ4_9MICC</name>
<dbReference type="Gene3D" id="3.40.50.720">
    <property type="entry name" value="NAD(P)-binding Rossmann-like Domain"/>
    <property type="match status" value="1"/>
</dbReference>
<dbReference type="Pfam" id="PF01370">
    <property type="entry name" value="Epimerase"/>
    <property type="match status" value="1"/>
</dbReference>
<evidence type="ECO:0000259" key="11">
    <source>
        <dbReference type="Pfam" id="PF01370"/>
    </source>
</evidence>
<dbReference type="InterPro" id="IPR005886">
    <property type="entry name" value="UDP_G4E"/>
</dbReference>
<dbReference type="RefSeq" id="WP_347920358.1">
    <property type="nucleotide sequence ID" value="NZ_JBDXMX010000003.1"/>
</dbReference>
<keyword evidence="9 10" id="KW-0413">Isomerase</keyword>
<protein>
    <recommendedName>
        <fullName evidence="6 10">UDP-glucose 4-epimerase</fullName>
        <ecNumber evidence="5 10">5.1.3.2</ecNumber>
    </recommendedName>
</protein>
<dbReference type="PANTHER" id="PTHR43725">
    <property type="entry name" value="UDP-GLUCOSE 4-EPIMERASE"/>
    <property type="match status" value="1"/>
</dbReference>
<dbReference type="SUPFAM" id="SSF51735">
    <property type="entry name" value="NAD(P)-binding Rossmann-fold domains"/>
    <property type="match status" value="1"/>
</dbReference>
<dbReference type="EC" id="5.1.3.2" evidence="5 10"/>
<dbReference type="NCBIfam" id="TIGR01179">
    <property type="entry name" value="galE"/>
    <property type="match status" value="1"/>
</dbReference>
<feature type="domain" description="NAD-dependent epimerase/dehydratase" evidence="11">
    <location>
        <begin position="18"/>
        <end position="276"/>
    </location>
</feature>
<evidence type="ECO:0000256" key="7">
    <source>
        <dbReference type="ARBA" id="ARBA00023027"/>
    </source>
</evidence>
<dbReference type="CDD" id="cd05247">
    <property type="entry name" value="UDP_G4E_1_SDR_e"/>
    <property type="match status" value="1"/>
</dbReference>
<comment type="subunit">
    <text evidence="10">Homodimer.</text>
</comment>
<evidence type="ECO:0000256" key="3">
    <source>
        <dbReference type="ARBA" id="ARBA00004947"/>
    </source>
</evidence>
<evidence type="ECO:0000256" key="6">
    <source>
        <dbReference type="ARBA" id="ARBA00018569"/>
    </source>
</evidence>
<comment type="pathway">
    <text evidence="3 10">Carbohydrate metabolism; galactose metabolism.</text>
</comment>
<proteinExistence type="inferred from homology"/>
<dbReference type="NCBIfam" id="NF007956">
    <property type="entry name" value="PRK10675.1"/>
    <property type="match status" value="1"/>
</dbReference>
<dbReference type="GO" id="GO:0003978">
    <property type="term" value="F:UDP-glucose 4-epimerase activity"/>
    <property type="evidence" value="ECO:0007669"/>
    <property type="project" value="UniProtKB-EC"/>
</dbReference>
<evidence type="ECO:0000256" key="2">
    <source>
        <dbReference type="ARBA" id="ARBA00001911"/>
    </source>
</evidence>
<reference evidence="12 13" key="1">
    <citation type="submission" date="2024-05" db="EMBL/GenBank/DDBJ databases">
        <authorList>
            <person name="Yi C."/>
        </authorList>
    </citation>
    <scope>NUCLEOTIDE SEQUENCE [LARGE SCALE GENOMIC DNA]</scope>
    <source>
        <strain evidence="12 13">XS13</strain>
    </source>
</reference>
<dbReference type="InterPro" id="IPR036291">
    <property type="entry name" value="NAD(P)-bd_dom_sf"/>
</dbReference>
<keyword evidence="7 10" id="KW-0520">NAD</keyword>
<evidence type="ECO:0000256" key="10">
    <source>
        <dbReference type="RuleBase" id="RU366046"/>
    </source>
</evidence>
<dbReference type="InterPro" id="IPR001509">
    <property type="entry name" value="Epimerase_deHydtase"/>
</dbReference>
<dbReference type="Gene3D" id="3.90.25.10">
    <property type="entry name" value="UDP-galactose 4-epimerase, domain 1"/>
    <property type="match status" value="1"/>
</dbReference>
<evidence type="ECO:0000313" key="12">
    <source>
        <dbReference type="EMBL" id="MEO9247696.1"/>
    </source>
</evidence>
<comment type="cofactor">
    <cofactor evidence="2 10">
        <name>NAD(+)</name>
        <dbReference type="ChEBI" id="CHEBI:57540"/>
    </cofactor>
</comment>
<comment type="catalytic activity">
    <reaction evidence="1 10">
        <text>UDP-alpha-D-glucose = UDP-alpha-D-galactose</text>
        <dbReference type="Rhea" id="RHEA:22168"/>
        <dbReference type="ChEBI" id="CHEBI:58885"/>
        <dbReference type="ChEBI" id="CHEBI:66914"/>
        <dbReference type="EC" id="5.1.3.2"/>
    </reaction>
</comment>
<evidence type="ECO:0000256" key="4">
    <source>
        <dbReference type="ARBA" id="ARBA00007637"/>
    </source>
</evidence>
<evidence type="ECO:0000256" key="9">
    <source>
        <dbReference type="ARBA" id="ARBA00023235"/>
    </source>
</evidence>
<dbReference type="EMBL" id="JBDXMX010000003">
    <property type="protein sequence ID" value="MEO9247696.1"/>
    <property type="molecule type" value="Genomic_DNA"/>
</dbReference>
<keyword evidence="8" id="KW-0299">Galactose metabolism</keyword>
<evidence type="ECO:0000256" key="5">
    <source>
        <dbReference type="ARBA" id="ARBA00013189"/>
    </source>
</evidence>
<gene>
    <name evidence="12" type="primary">galE</name>
    <name evidence="12" type="ORF">ABDK96_08395</name>
</gene>
<comment type="caution">
    <text evidence="12">The sequence shown here is derived from an EMBL/GenBank/DDBJ whole genome shotgun (WGS) entry which is preliminary data.</text>
</comment>
<dbReference type="PANTHER" id="PTHR43725:SF47">
    <property type="entry name" value="UDP-GLUCOSE 4-EPIMERASE"/>
    <property type="match status" value="1"/>
</dbReference>
<evidence type="ECO:0000313" key="13">
    <source>
        <dbReference type="Proteomes" id="UP001484097"/>
    </source>
</evidence>
<organism evidence="12 13">
    <name type="scientific">Citricoccus nitrophenolicus</name>
    <dbReference type="NCBI Taxonomy" id="863575"/>
    <lineage>
        <taxon>Bacteria</taxon>
        <taxon>Bacillati</taxon>
        <taxon>Actinomycetota</taxon>
        <taxon>Actinomycetes</taxon>
        <taxon>Micrococcales</taxon>
        <taxon>Micrococcaceae</taxon>
        <taxon>Citricoccus</taxon>
    </lineage>
</organism>
<evidence type="ECO:0000256" key="1">
    <source>
        <dbReference type="ARBA" id="ARBA00000083"/>
    </source>
</evidence>
<sequence>MAMQLKWKSRMYVGEMRVLVTGGAGYIGSHACLRLLETGHEVAVLDNFRNSQMEPLRRVQQLTGKSLALCEGDVRQPESFEAFLEAWHPESIIHFAGLKSVSESVARPEDYYATNVQGTLNVAEVARTVGVRSFIFSSSATVYGAQQEVPVDEAAETSPVNPYGRSKLFAEQVLRDIHAVHPEMSVGVLRYFNPVGAHVSGKLGEDPTGTPANLMPYMARVASGVYPHLNIYGDDYATSDGTGIRDYIHVVDLVDAHLATLEALDVEPGVVTWNVGRGEGVSVAEMVSVFERVTRLSIPVQVTDRRDGDVATSFANVGKITAATKWTAQRGVEEMVRDLWKWQSANPTGYTLES</sequence>
<keyword evidence="13" id="KW-1185">Reference proteome</keyword>
<keyword evidence="10" id="KW-0119">Carbohydrate metabolism</keyword>
<accession>A0ABV0IHQ4</accession>
<evidence type="ECO:0000256" key="8">
    <source>
        <dbReference type="ARBA" id="ARBA00023144"/>
    </source>
</evidence>
<comment type="similarity">
    <text evidence="4 10">Belongs to the NAD(P)-dependent epimerase/dehydratase family.</text>
</comment>